<dbReference type="InterPro" id="IPR023828">
    <property type="entry name" value="Peptidase_S8_Ser-AS"/>
</dbReference>
<feature type="chain" id="PRO_5002641685" evidence="6">
    <location>
        <begin position="24"/>
        <end position="535"/>
    </location>
</feature>
<reference evidence="8 9" key="1">
    <citation type="submission" date="2007-01" db="EMBL/GenBank/DDBJ databases">
        <authorList>
            <person name="Haygood M."/>
            <person name="Podell S."/>
            <person name="Anderson C."/>
            <person name="Hopkinson B."/>
            <person name="Roe K."/>
            <person name="Barbeau K."/>
            <person name="Gaasterland T."/>
            <person name="Ferriera S."/>
            <person name="Johnson J."/>
            <person name="Kravitz S."/>
            <person name="Beeson K."/>
            <person name="Sutton G."/>
            <person name="Rogers Y.-H."/>
            <person name="Friedman R."/>
            <person name="Frazier M."/>
            <person name="Venter J.C."/>
        </authorList>
    </citation>
    <scope>NUCLEOTIDE SEQUENCE [LARGE SCALE GENOMIC DNA]</scope>
    <source>
        <strain evidence="8 9">ATCC 23134</strain>
    </source>
</reference>
<dbReference type="Pfam" id="PF00082">
    <property type="entry name" value="Peptidase_S8"/>
    <property type="match status" value="1"/>
</dbReference>
<feature type="active site" description="Charge relay system" evidence="5">
    <location>
        <position position="230"/>
    </location>
</feature>
<proteinExistence type="inferred from homology"/>
<evidence type="ECO:0000256" key="2">
    <source>
        <dbReference type="ARBA" id="ARBA00022670"/>
    </source>
</evidence>
<dbReference type="GO" id="GO:0004252">
    <property type="term" value="F:serine-type endopeptidase activity"/>
    <property type="evidence" value="ECO:0007669"/>
    <property type="project" value="UniProtKB-UniRule"/>
</dbReference>
<dbReference type="InterPro" id="IPR015500">
    <property type="entry name" value="Peptidase_S8_subtilisin-rel"/>
</dbReference>
<dbReference type="eggNOG" id="COG1404">
    <property type="taxonomic scope" value="Bacteria"/>
</dbReference>
<dbReference type="InterPro" id="IPR000209">
    <property type="entry name" value="Peptidase_S8/S53_dom"/>
</dbReference>
<dbReference type="Gene3D" id="3.40.50.200">
    <property type="entry name" value="Peptidase S8/S53 domain"/>
    <property type="match status" value="1"/>
</dbReference>
<sequence length="535" mass="60361">MKKNIVIFIKVLPLILLVNTFLAAQQNNLAKLRKTTYIDEPIQATHKYWVVFRDKGAFAPNARYVSVQTWQNRRLLGLPLQQISDVPVATQYIQQLQKQKIRLCQRSKWLNAVSVRANAAQRTWLRQQAFVKEVSLVYTQGVIAAQQRTNEPSKKQFATVLKQMKAQFLVEAGLNGKSIKIGIIDVGFDGADKLSALKHIFKDKRFLGGRDFVKPSNKKMFNRQTNDDYHGTQVWRAIAGKTTQRQFGLATGAQFYIARTDHGVTETRTEEDNWIAAVEWMDSLGVRIVNTSLGYSDGFTNRKEDYTPQEMDGKTSKISRAADIAVKQKGMLMVVSAGNEGAIQWKVVSTPGDAKEALSVGATNKNFRAKAGYSSIGPDFLPYLKPNVSCFASNGTSFSAPVISGLAACLLQKKPSLKNTELRAIIEKSAHLYPYGNNYIGYGIPQANVALKLINEPLWKPDNVKTMEVTKDKLVLEKLTAKKVVVFHKRDQYQVQHQQRMKVGKDQKVVIKRHKRTTQRTTIDIGHEVIEIYWK</sequence>
<dbReference type="SUPFAM" id="SSF52743">
    <property type="entry name" value="Subtilisin-like"/>
    <property type="match status" value="1"/>
</dbReference>
<name>A1ZUY8_MICM2</name>
<dbReference type="PANTHER" id="PTHR43806">
    <property type="entry name" value="PEPTIDASE S8"/>
    <property type="match status" value="1"/>
</dbReference>
<evidence type="ECO:0000256" key="5">
    <source>
        <dbReference type="PROSITE-ProRule" id="PRU01240"/>
    </source>
</evidence>
<keyword evidence="4 5" id="KW-0720">Serine protease</keyword>
<dbReference type="GO" id="GO:0006508">
    <property type="term" value="P:proteolysis"/>
    <property type="evidence" value="ECO:0007669"/>
    <property type="project" value="UniProtKB-KW"/>
</dbReference>
<dbReference type="AlphaFoldDB" id="A1ZUY8"/>
<dbReference type="PRINTS" id="PR00723">
    <property type="entry name" value="SUBTILISIN"/>
</dbReference>
<feature type="domain" description="Peptidase S8/S53" evidence="7">
    <location>
        <begin position="176"/>
        <end position="443"/>
    </location>
</feature>
<comment type="caution">
    <text evidence="8">The sequence shown here is derived from an EMBL/GenBank/DDBJ whole genome shotgun (WGS) entry which is preliminary data.</text>
</comment>
<keyword evidence="2 5" id="KW-0645">Protease</keyword>
<dbReference type="CDD" id="cd07493">
    <property type="entry name" value="Peptidases_S8_9"/>
    <property type="match status" value="1"/>
</dbReference>
<evidence type="ECO:0000256" key="1">
    <source>
        <dbReference type="ARBA" id="ARBA00011073"/>
    </source>
</evidence>
<dbReference type="Proteomes" id="UP000004095">
    <property type="component" value="Unassembled WGS sequence"/>
</dbReference>
<keyword evidence="3 5" id="KW-0378">Hydrolase</keyword>
<evidence type="ECO:0000256" key="6">
    <source>
        <dbReference type="SAM" id="SignalP"/>
    </source>
</evidence>
<evidence type="ECO:0000313" key="9">
    <source>
        <dbReference type="Proteomes" id="UP000004095"/>
    </source>
</evidence>
<accession>A1ZUY8</accession>
<dbReference type="InterPro" id="IPR036852">
    <property type="entry name" value="Peptidase_S8/S53_dom_sf"/>
</dbReference>
<dbReference type="InterPro" id="IPR050131">
    <property type="entry name" value="Peptidase_S8_subtilisin-like"/>
</dbReference>
<dbReference type="OrthoDB" id="9792152at2"/>
<dbReference type="PANTHER" id="PTHR43806:SF67">
    <property type="entry name" value="EGF-LIKE DOMAIN-CONTAINING PROTEIN"/>
    <property type="match status" value="1"/>
</dbReference>
<dbReference type="RefSeq" id="WP_002702106.1">
    <property type="nucleotide sequence ID" value="NZ_AAWS01000043.1"/>
</dbReference>
<keyword evidence="6" id="KW-0732">Signal</keyword>
<protein>
    <submittedName>
        <fullName evidence="8">Putative exported serine protease, subtilase family</fullName>
    </submittedName>
</protein>
<gene>
    <name evidence="8" type="ORF">M23134_03340</name>
</gene>
<evidence type="ECO:0000256" key="4">
    <source>
        <dbReference type="ARBA" id="ARBA00022825"/>
    </source>
</evidence>
<evidence type="ECO:0000259" key="7">
    <source>
        <dbReference type="Pfam" id="PF00082"/>
    </source>
</evidence>
<comment type="similarity">
    <text evidence="1 5">Belongs to the peptidase S8 family.</text>
</comment>
<feature type="active site" description="Charge relay system" evidence="5">
    <location>
        <position position="185"/>
    </location>
</feature>
<dbReference type="PROSITE" id="PS51892">
    <property type="entry name" value="SUBTILASE"/>
    <property type="match status" value="1"/>
</dbReference>
<evidence type="ECO:0000313" key="8">
    <source>
        <dbReference type="EMBL" id="EAY25766.1"/>
    </source>
</evidence>
<feature type="signal peptide" evidence="6">
    <location>
        <begin position="1"/>
        <end position="23"/>
    </location>
</feature>
<organism evidence="8 9">
    <name type="scientific">Microscilla marina ATCC 23134</name>
    <dbReference type="NCBI Taxonomy" id="313606"/>
    <lineage>
        <taxon>Bacteria</taxon>
        <taxon>Pseudomonadati</taxon>
        <taxon>Bacteroidota</taxon>
        <taxon>Cytophagia</taxon>
        <taxon>Cytophagales</taxon>
        <taxon>Microscillaceae</taxon>
        <taxon>Microscilla</taxon>
    </lineage>
</organism>
<dbReference type="PROSITE" id="PS00138">
    <property type="entry name" value="SUBTILASE_SER"/>
    <property type="match status" value="1"/>
</dbReference>
<feature type="active site" description="Charge relay system" evidence="5">
    <location>
        <position position="397"/>
    </location>
</feature>
<evidence type="ECO:0000256" key="3">
    <source>
        <dbReference type="ARBA" id="ARBA00022801"/>
    </source>
</evidence>
<keyword evidence="9" id="KW-1185">Reference proteome</keyword>
<dbReference type="EMBL" id="AAWS01000043">
    <property type="protein sequence ID" value="EAY25766.1"/>
    <property type="molecule type" value="Genomic_DNA"/>
</dbReference>